<comment type="subcellular location">
    <subcellularLocation>
        <location evidence="1 10">Cell membrane</location>
        <topology evidence="1 10">Multi-pass membrane protein</topology>
    </subcellularLocation>
</comment>
<evidence type="ECO:0000256" key="4">
    <source>
        <dbReference type="ARBA" id="ARBA00022475"/>
    </source>
</evidence>
<feature type="transmembrane region" description="Helical" evidence="10">
    <location>
        <begin position="77"/>
        <end position="101"/>
    </location>
</feature>
<gene>
    <name evidence="10" type="primary">mscL</name>
    <name evidence="11" type="ORF">JCM19294_124</name>
</gene>
<evidence type="ECO:0000256" key="8">
    <source>
        <dbReference type="ARBA" id="ARBA00023136"/>
    </source>
</evidence>
<reference evidence="11" key="1">
    <citation type="journal article" date="2014" name="Genome Announc.">
        <title>Draft Genome Sequences of Marine Flavobacterium Nonlabens Strains NR17, NR24, NR27, NR32, NR33, and Ara13.</title>
        <authorList>
            <person name="Nakanishi M."/>
            <person name="Meirelles P."/>
            <person name="Suzuki R."/>
            <person name="Takatani N."/>
            <person name="Mino S."/>
            <person name="Suda W."/>
            <person name="Oshima K."/>
            <person name="Hattori M."/>
            <person name="Ohkuma M."/>
            <person name="Hosokawa M."/>
            <person name="Miyashita K."/>
            <person name="Thompson F.L."/>
            <person name="Niwa A."/>
            <person name="Sawabe T."/>
            <person name="Sawabe T."/>
        </authorList>
    </citation>
    <scope>NUCLEOTIDE SEQUENCE [LARGE SCALE GENOMIC DNA]</scope>
    <source>
        <strain evidence="11">JCM 19294</strain>
    </source>
</reference>
<evidence type="ECO:0000256" key="7">
    <source>
        <dbReference type="ARBA" id="ARBA00023065"/>
    </source>
</evidence>
<comment type="subunit">
    <text evidence="10">Homopentamer.</text>
</comment>
<dbReference type="eggNOG" id="COG1970">
    <property type="taxonomic scope" value="Bacteria"/>
</dbReference>
<comment type="similarity">
    <text evidence="2 10">Belongs to the MscL family.</text>
</comment>
<name>A0A090Q756_9FLAO</name>
<keyword evidence="7 10" id="KW-0406">Ion transport</keyword>
<evidence type="ECO:0000256" key="6">
    <source>
        <dbReference type="ARBA" id="ARBA00022989"/>
    </source>
</evidence>
<dbReference type="STRING" id="319236.BST91_06125"/>
<evidence type="ECO:0000256" key="9">
    <source>
        <dbReference type="ARBA" id="ARBA00023303"/>
    </source>
</evidence>
<dbReference type="AlphaFoldDB" id="A0A090Q756"/>
<dbReference type="InterPro" id="IPR037673">
    <property type="entry name" value="MSC/AndL"/>
</dbReference>
<comment type="function">
    <text evidence="10">Channel that opens in response to stretch forces in the membrane lipid bilayer. May participate in the regulation of osmotic pressure changes within the cell.</text>
</comment>
<dbReference type="GO" id="GO:0008381">
    <property type="term" value="F:mechanosensitive monoatomic ion channel activity"/>
    <property type="evidence" value="ECO:0007669"/>
    <property type="project" value="UniProtKB-UniRule"/>
</dbReference>
<dbReference type="EMBL" id="BBML01000006">
    <property type="protein sequence ID" value="GAK97588.1"/>
    <property type="molecule type" value="Genomic_DNA"/>
</dbReference>
<dbReference type="Gene3D" id="1.10.1200.120">
    <property type="entry name" value="Large-conductance mechanosensitive channel, MscL, domain 1"/>
    <property type="match status" value="1"/>
</dbReference>
<dbReference type="PANTHER" id="PTHR30266:SF2">
    <property type="entry name" value="LARGE-CONDUCTANCE MECHANOSENSITIVE CHANNEL"/>
    <property type="match status" value="1"/>
</dbReference>
<dbReference type="Proteomes" id="UP000029221">
    <property type="component" value="Unassembled WGS sequence"/>
</dbReference>
<dbReference type="SUPFAM" id="SSF81330">
    <property type="entry name" value="Gated mechanosensitive channel"/>
    <property type="match status" value="1"/>
</dbReference>
<dbReference type="Pfam" id="PF01741">
    <property type="entry name" value="MscL"/>
    <property type="match status" value="1"/>
</dbReference>
<proteinExistence type="inferred from homology"/>
<sequence length="146" mass="16411">MKIIDEFKEFAIKGNMVDMAVGIIIGTAFNNVVQTLVKKVALPPLAYLTDGLNFEDKKYVLKAAATNGAGKETSEIAIYYGELFEVCIDFLVIGITVFFVIKMLNKLRNKSHNPEEKQVSTPKNIELLNDLKLLMKEQNELLKSKK</sequence>
<dbReference type="PROSITE" id="PS01327">
    <property type="entry name" value="MSCL"/>
    <property type="match status" value="1"/>
</dbReference>
<dbReference type="RefSeq" id="WP_042279284.1">
    <property type="nucleotide sequence ID" value="NZ_BBML01000006.1"/>
</dbReference>
<evidence type="ECO:0000256" key="5">
    <source>
        <dbReference type="ARBA" id="ARBA00022692"/>
    </source>
</evidence>
<accession>A0A090Q756</accession>
<evidence type="ECO:0000313" key="12">
    <source>
        <dbReference type="Proteomes" id="UP000029221"/>
    </source>
</evidence>
<dbReference type="PRINTS" id="PR01264">
    <property type="entry name" value="MECHCHANNEL"/>
</dbReference>
<dbReference type="InterPro" id="IPR036019">
    <property type="entry name" value="MscL_channel"/>
</dbReference>
<evidence type="ECO:0000313" key="11">
    <source>
        <dbReference type="EMBL" id="GAK97588.1"/>
    </source>
</evidence>
<dbReference type="GO" id="GO:0005886">
    <property type="term" value="C:plasma membrane"/>
    <property type="evidence" value="ECO:0007669"/>
    <property type="project" value="UniProtKB-SubCell"/>
</dbReference>
<comment type="caution">
    <text evidence="11">The sequence shown here is derived from an EMBL/GenBank/DDBJ whole genome shotgun (WGS) entry which is preliminary data.</text>
</comment>
<keyword evidence="3 10" id="KW-0813">Transport</keyword>
<comment type="caution">
    <text evidence="10">Lacks conserved residue(s) required for the propagation of feature annotation.</text>
</comment>
<dbReference type="HAMAP" id="MF_00115">
    <property type="entry name" value="MscL"/>
    <property type="match status" value="1"/>
</dbReference>
<keyword evidence="8 10" id="KW-0472">Membrane</keyword>
<organism evidence="11 12">
    <name type="scientific">Nonlabens tegetincola</name>
    <dbReference type="NCBI Taxonomy" id="323273"/>
    <lineage>
        <taxon>Bacteria</taxon>
        <taxon>Pseudomonadati</taxon>
        <taxon>Bacteroidota</taxon>
        <taxon>Flavobacteriia</taxon>
        <taxon>Flavobacteriales</taxon>
        <taxon>Flavobacteriaceae</taxon>
        <taxon>Nonlabens</taxon>
    </lineage>
</organism>
<protein>
    <recommendedName>
        <fullName evidence="10">Large-conductance mechanosensitive channel</fullName>
    </recommendedName>
</protein>
<keyword evidence="12" id="KW-1185">Reference proteome</keyword>
<evidence type="ECO:0000256" key="10">
    <source>
        <dbReference type="HAMAP-Rule" id="MF_00115"/>
    </source>
</evidence>
<keyword evidence="4 10" id="KW-1003">Cell membrane</keyword>
<dbReference type="PANTHER" id="PTHR30266">
    <property type="entry name" value="MECHANOSENSITIVE CHANNEL MSCL"/>
    <property type="match status" value="1"/>
</dbReference>
<keyword evidence="9 10" id="KW-0407">Ion channel</keyword>
<dbReference type="InterPro" id="IPR001185">
    <property type="entry name" value="MS_channel"/>
</dbReference>
<evidence type="ECO:0000256" key="1">
    <source>
        <dbReference type="ARBA" id="ARBA00004651"/>
    </source>
</evidence>
<dbReference type="NCBIfam" id="TIGR00220">
    <property type="entry name" value="mscL"/>
    <property type="match status" value="1"/>
</dbReference>
<evidence type="ECO:0000256" key="3">
    <source>
        <dbReference type="ARBA" id="ARBA00022448"/>
    </source>
</evidence>
<dbReference type="InterPro" id="IPR019823">
    <property type="entry name" value="Mechanosensitive_channel_CS"/>
</dbReference>
<keyword evidence="5 10" id="KW-0812">Transmembrane</keyword>
<evidence type="ECO:0000256" key="2">
    <source>
        <dbReference type="ARBA" id="ARBA00007254"/>
    </source>
</evidence>
<keyword evidence="6 10" id="KW-1133">Transmembrane helix</keyword>